<dbReference type="Pfam" id="PF00108">
    <property type="entry name" value="Thiolase_N"/>
    <property type="match status" value="1"/>
</dbReference>
<feature type="compositionally biased region" description="Basic residues" evidence="2">
    <location>
        <begin position="278"/>
        <end position="297"/>
    </location>
</feature>
<reference evidence="5" key="1">
    <citation type="submission" date="2009-02" db="EMBL/GenBank/DDBJ databases">
        <title>Annotation of Streptomyces viridochromogenes strain DSM 40736.</title>
        <authorList>
            <consortium name="The Broad Institute Genome Sequencing Platform"/>
            <consortium name="Broad Institute Microbial Sequencing Center"/>
            <person name="Fischbach M."/>
            <person name="Godfrey P."/>
            <person name="Ward D."/>
            <person name="Young S."/>
            <person name="Zeng Q."/>
            <person name="Koehrsen M."/>
            <person name="Alvarado L."/>
            <person name="Berlin A.M."/>
            <person name="Bochicchio J."/>
            <person name="Borenstein D."/>
            <person name="Chapman S.B."/>
            <person name="Chen Z."/>
            <person name="Engels R."/>
            <person name="Freedman E."/>
            <person name="Gellesch M."/>
            <person name="Goldberg J."/>
            <person name="Griggs A."/>
            <person name="Gujja S."/>
            <person name="Heilman E.R."/>
            <person name="Heiman D.I."/>
            <person name="Hepburn T.A."/>
            <person name="Howarth C."/>
            <person name="Jen D."/>
            <person name="Larson L."/>
            <person name="Lewis B."/>
            <person name="Mehta T."/>
            <person name="Park D."/>
            <person name="Pearson M."/>
            <person name="Richards J."/>
            <person name="Roberts A."/>
            <person name="Saif S."/>
            <person name="Shea T.D."/>
            <person name="Shenoy N."/>
            <person name="Sisk P."/>
            <person name="Stolte C."/>
            <person name="Sykes S.N."/>
            <person name="Thomson T."/>
            <person name="Walk T."/>
            <person name="White J."/>
            <person name="Yandava C."/>
            <person name="Straight P."/>
            <person name="Clardy J."/>
            <person name="Hung D."/>
            <person name="Kolter R."/>
            <person name="Mekalanos J."/>
            <person name="Walker S."/>
            <person name="Walsh C.T."/>
            <person name="Wieland-Brown L.C."/>
            <person name="Haas B."/>
            <person name="Nusbaum C."/>
            <person name="Birren B."/>
        </authorList>
    </citation>
    <scope>NUCLEOTIDE SEQUENCE [LARGE SCALE GENOMIC DNA]</scope>
    <source>
        <strain evidence="5">DSM 40736 / JCM 4977 / BCRC 1201 / Tue 494</strain>
    </source>
</reference>
<dbReference type="InterPro" id="IPR050215">
    <property type="entry name" value="Thiolase-like_sf_Thiolase"/>
</dbReference>
<sequence>MRPVHFAAARRTPIGKLRGSLSSVRPDDLAATVVRALVAGVPALDPARVDDVYWGAANQAGEDNRNVARMAALLAGLPESVPGATVNRLCASGLEAVTTAARTIAAGEADIVIAGGSESMSRAPFVLPRPDEALPHRIETADTRLGWRLVNPAMRDLHGLLSMGETAEEVAARYGIPRERQDDFALRSHRQAALARKNGHFDDELLPVERPDGVVVDTDECVREDTSLEKLSRLKPVFRDGGHGHRGQRLPDERRRRRPPPGQRGRPERTGPGVSGPLRRRRLCRSPPRRHGHRPGPRHPQGAHPRGLEHRRPGRGRVQRGLRGPGPGLRRRTRHRPRPRQPERRRDRPRPPPGLLRRPHPDDAAPPHAADRGRARAGDDVRRGRAGQRAPGRTGLARGVAQPPGETAPHAPVRCT</sequence>
<dbReference type="PANTHER" id="PTHR43853:SF2">
    <property type="entry name" value="3-OXOADIPYL-COA_3-OXO-5,6-DEHYDROSUBERYL-COA THIOLASE"/>
    <property type="match status" value="1"/>
</dbReference>
<accession>D9X8P0</accession>
<dbReference type="GO" id="GO:0006635">
    <property type="term" value="P:fatty acid beta-oxidation"/>
    <property type="evidence" value="ECO:0007669"/>
    <property type="project" value="TreeGrafter"/>
</dbReference>
<name>D9X8P0_STRVT</name>
<feature type="domain" description="Thiolase N-terminal" evidence="3">
    <location>
        <begin position="7"/>
        <end position="242"/>
    </location>
</feature>
<dbReference type="AlphaFoldDB" id="D9X8P0"/>
<dbReference type="InterPro" id="IPR002155">
    <property type="entry name" value="Thiolase"/>
</dbReference>
<proteinExistence type="predicted"/>
<dbReference type="GO" id="GO:0010124">
    <property type="term" value="P:phenylacetate catabolic process"/>
    <property type="evidence" value="ECO:0007669"/>
    <property type="project" value="TreeGrafter"/>
</dbReference>
<dbReference type="GO" id="GO:0005737">
    <property type="term" value="C:cytoplasm"/>
    <property type="evidence" value="ECO:0007669"/>
    <property type="project" value="UniProtKB-ARBA"/>
</dbReference>
<evidence type="ECO:0000313" key="4">
    <source>
        <dbReference type="EMBL" id="EFL36294.1"/>
    </source>
</evidence>
<evidence type="ECO:0000256" key="2">
    <source>
        <dbReference type="SAM" id="MobiDB-lite"/>
    </source>
</evidence>
<protein>
    <submittedName>
        <fullName evidence="4">Beta-ketoadipyl CoA thiolase</fullName>
    </submittedName>
</protein>
<dbReference type="PROSITE" id="PS00098">
    <property type="entry name" value="THIOLASE_1"/>
    <property type="match status" value="1"/>
</dbReference>
<dbReference type="GO" id="GO:0003988">
    <property type="term" value="F:acetyl-CoA C-acyltransferase activity"/>
    <property type="evidence" value="ECO:0007669"/>
    <property type="project" value="TreeGrafter"/>
</dbReference>
<dbReference type="PANTHER" id="PTHR43853">
    <property type="entry name" value="3-KETOACYL-COA THIOLASE, PEROXISOMAL"/>
    <property type="match status" value="1"/>
</dbReference>
<dbReference type="CDD" id="cd00751">
    <property type="entry name" value="thiolase"/>
    <property type="match status" value="1"/>
</dbReference>
<feature type="compositionally biased region" description="Basic and acidic residues" evidence="2">
    <location>
        <begin position="340"/>
        <end position="350"/>
    </location>
</feature>
<dbReference type="STRING" id="591159.SSQG_06812"/>
<dbReference type="Gene3D" id="3.40.47.10">
    <property type="match status" value="1"/>
</dbReference>
<evidence type="ECO:0000313" key="5">
    <source>
        <dbReference type="Proteomes" id="UP000004184"/>
    </source>
</evidence>
<dbReference type="InterPro" id="IPR020615">
    <property type="entry name" value="Thiolase_acyl_enz_int_AS"/>
</dbReference>
<keyword evidence="5" id="KW-1185">Reference proteome</keyword>
<dbReference type="HOGENOM" id="CLU_660426_0_0_11"/>
<dbReference type="NCBIfam" id="TIGR01930">
    <property type="entry name" value="AcCoA-C-Actrans"/>
    <property type="match status" value="1"/>
</dbReference>
<dbReference type="EMBL" id="GG657757">
    <property type="protein sequence ID" value="EFL36294.1"/>
    <property type="molecule type" value="Genomic_DNA"/>
</dbReference>
<feature type="compositionally biased region" description="Basic and acidic residues" evidence="2">
    <location>
        <begin position="359"/>
        <end position="383"/>
    </location>
</feature>
<dbReference type="Proteomes" id="UP000004184">
    <property type="component" value="Unassembled WGS sequence"/>
</dbReference>
<evidence type="ECO:0000256" key="1">
    <source>
        <dbReference type="ARBA" id="ARBA00022679"/>
    </source>
</evidence>
<dbReference type="SUPFAM" id="SSF53901">
    <property type="entry name" value="Thiolase-like"/>
    <property type="match status" value="1"/>
</dbReference>
<feature type="compositionally biased region" description="Basic and acidic residues" evidence="2">
    <location>
        <begin position="233"/>
        <end position="254"/>
    </location>
</feature>
<feature type="region of interest" description="Disordered" evidence="2">
    <location>
        <begin position="233"/>
        <end position="416"/>
    </location>
</feature>
<keyword evidence="1" id="KW-0808">Transferase</keyword>
<dbReference type="InterPro" id="IPR016039">
    <property type="entry name" value="Thiolase-like"/>
</dbReference>
<gene>
    <name evidence="4" type="ORF">SSQG_06812</name>
</gene>
<feature type="compositionally biased region" description="Basic residues" evidence="2">
    <location>
        <begin position="329"/>
        <end position="339"/>
    </location>
</feature>
<dbReference type="InterPro" id="IPR020616">
    <property type="entry name" value="Thiolase_N"/>
</dbReference>
<evidence type="ECO:0000259" key="3">
    <source>
        <dbReference type="Pfam" id="PF00108"/>
    </source>
</evidence>
<organism evidence="4 5">
    <name type="scientific">Streptomyces viridochromogenes (strain DSM 40736 / JCM 4977 / BCRC 1201 / Tue 494)</name>
    <dbReference type="NCBI Taxonomy" id="591159"/>
    <lineage>
        <taxon>Bacteria</taxon>
        <taxon>Bacillati</taxon>
        <taxon>Actinomycetota</taxon>
        <taxon>Actinomycetes</taxon>
        <taxon>Kitasatosporales</taxon>
        <taxon>Streptomycetaceae</taxon>
        <taxon>Streptomyces</taxon>
    </lineage>
</organism>